<dbReference type="GeneID" id="20639077"/>
<evidence type="ECO:0000256" key="6">
    <source>
        <dbReference type="ARBA" id="ARBA00022968"/>
    </source>
</evidence>
<evidence type="ECO:0000256" key="7">
    <source>
        <dbReference type="ARBA" id="ARBA00022989"/>
    </source>
</evidence>
<comment type="similarity">
    <text evidence="2">Belongs to the MNN1/MNT family.</text>
</comment>
<dbReference type="GO" id="GO:0000033">
    <property type="term" value="F:alpha-1,3-mannosyltransferase activity"/>
    <property type="evidence" value="ECO:0007669"/>
    <property type="project" value="TreeGrafter"/>
</dbReference>
<accession>G4Z4M6</accession>
<reference evidence="10 11" key="1">
    <citation type="journal article" date="2006" name="Science">
        <title>Phytophthora genome sequences uncover evolutionary origins and mechanisms of pathogenesis.</title>
        <authorList>
            <person name="Tyler B.M."/>
            <person name="Tripathy S."/>
            <person name="Zhang X."/>
            <person name="Dehal P."/>
            <person name="Jiang R.H."/>
            <person name="Aerts A."/>
            <person name="Arredondo F.D."/>
            <person name="Baxter L."/>
            <person name="Bensasson D."/>
            <person name="Beynon J.L."/>
            <person name="Chapman J."/>
            <person name="Damasceno C.M."/>
            <person name="Dorrance A.E."/>
            <person name="Dou D."/>
            <person name="Dickerman A.W."/>
            <person name="Dubchak I.L."/>
            <person name="Garbelotto M."/>
            <person name="Gijzen M."/>
            <person name="Gordon S.G."/>
            <person name="Govers F."/>
            <person name="Grunwald N.J."/>
            <person name="Huang W."/>
            <person name="Ivors K.L."/>
            <person name="Jones R.W."/>
            <person name="Kamoun S."/>
            <person name="Krampis K."/>
            <person name="Lamour K.H."/>
            <person name="Lee M.K."/>
            <person name="McDonald W.H."/>
            <person name="Medina M."/>
            <person name="Meijer H.J."/>
            <person name="Nordberg E.K."/>
            <person name="Maclean D.J."/>
            <person name="Ospina-Giraldo M.D."/>
            <person name="Morris P.F."/>
            <person name="Phuntumart V."/>
            <person name="Putnam N.H."/>
            <person name="Rash S."/>
            <person name="Rose J.K."/>
            <person name="Sakihama Y."/>
            <person name="Salamov A.A."/>
            <person name="Savidor A."/>
            <person name="Scheuring C.F."/>
            <person name="Smith B.M."/>
            <person name="Sobral B.W."/>
            <person name="Terry A."/>
            <person name="Torto-Alalibo T.A."/>
            <person name="Win J."/>
            <person name="Xu Z."/>
            <person name="Zhang H."/>
            <person name="Grigoriev I.V."/>
            <person name="Rokhsar D.S."/>
            <person name="Boore J.L."/>
        </authorList>
    </citation>
    <scope>NUCLEOTIDE SEQUENCE [LARGE SCALE GENOMIC DNA]</scope>
    <source>
        <strain evidence="10 11">P6497</strain>
    </source>
</reference>
<dbReference type="OMA" id="TRQTIHE"/>
<evidence type="ECO:0000256" key="2">
    <source>
        <dbReference type="ARBA" id="ARBA00009105"/>
    </source>
</evidence>
<keyword evidence="3" id="KW-0328">Glycosyltransferase</keyword>
<dbReference type="InterPro" id="IPR022751">
    <property type="entry name" value="Alpha_mannosyltransferase"/>
</dbReference>
<keyword evidence="7" id="KW-1133">Transmembrane helix</keyword>
<dbReference type="Pfam" id="PF11051">
    <property type="entry name" value="Mannosyl_trans3"/>
    <property type="match status" value="1"/>
</dbReference>
<dbReference type="GO" id="GO:0016020">
    <property type="term" value="C:membrane"/>
    <property type="evidence" value="ECO:0007669"/>
    <property type="project" value="UniProtKB-SubCell"/>
</dbReference>
<gene>
    <name evidence="10" type="ORF">PHYSODRAFT_259441</name>
</gene>
<evidence type="ECO:0000256" key="4">
    <source>
        <dbReference type="ARBA" id="ARBA00022679"/>
    </source>
</evidence>
<evidence type="ECO:0000256" key="9">
    <source>
        <dbReference type="ARBA" id="ARBA00023180"/>
    </source>
</evidence>
<dbReference type="GO" id="GO:0006493">
    <property type="term" value="P:protein O-linked glycosylation"/>
    <property type="evidence" value="ECO:0007669"/>
    <property type="project" value="TreeGrafter"/>
</dbReference>
<evidence type="ECO:0000313" key="11">
    <source>
        <dbReference type="Proteomes" id="UP000002640"/>
    </source>
</evidence>
<evidence type="ECO:0000313" key="10">
    <source>
        <dbReference type="EMBL" id="EGZ20870.1"/>
    </source>
</evidence>
<sequence>MCMHNAGVPMGSATMLLQADENLEIVDVCSDLVKRGILTEDKAQQFRSWWVKPLALYHTNIKEVLLMDIADIFTLDPAVVRTTPGYQRTGTTFFYDRVITSKEFFNQDLNGAQYLRQLLNDFDYTQFGLPPGASLSAHLDPKTSFAWNGQTCHEQDSSLVAVDKSRAGQAINVLFFLLTEERFIREFSYGDKESFWLAVELAKQEYFFSPWGVGDISSSSNEDVAKHSDTMCGSIAQYMPLENESPEFLYVNGKALLDPLPGPLENLGKASHNVLFNMNPTHLTPRQKRRLNGHTRTSYRGGFPMECLVGFGADPLPEKFFPQLLQRRFFYFGIRMGVLSALDHCFPVDGMK</sequence>
<keyword evidence="6" id="KW-0735">Signal-anchor</keyword>
<dbReference type="InParanoid" id="G4Z4M6"/>
<evidence type="ECO:0000256" key="3">
    <source>
        <dbReference type="ARBA" id="ARBA00022676"/>
    </source>
</evidence>
<proteinExistence type="inferred from homology"/>
<evidence type="ECO:0000256" key="8">
    <source>
        <dbReference type="ARBA" id="ARBA00023136"/>
    </source>
</evidence>
<organism evidence="10 11">
    <name type="scientific">Phytophthora sojae (strain P6497)</name>
    <name type="common">Soybean stem and root rot agent</name>
    <name type="synonym">Phytophthora megasperma f. sp. glycines</name>
    <dbReference type="NCBI Taxonomy" id="1094619"/>
    <lineage>
        <taxon>Eukaryota</taxon>
        <taxon>Sar</taxon>
        <taxon>Stramenopiles</taxon>
        <taxon>Oomycota</taxon>
        <taxon>Peronosporomycetes</taxon>
        <taxon>Peronosporales</taxon>
        <taxon>Peronosporaceae</taxon>
        <taxon>Phytophthora</taxon>
    </lineage>
</organism>
<evidence type="ECO:0000256" key="1">
    <source>
        <dbReference type="ARBA" id="ARBA00004606"/>
    </source>
</evidence>
<keyword evidence="4" id="KW-0808">Transferase</keyword>
<dbReference type="KEGG" id="psoj:PHYSODRAFT_259441"/>
<dbReference type="RefSeq" id="XP_009523587.1">
    <property type="nucleotide sequence ID" value="XM_009525292.1"/>
</dbReference>
<dbReference type="Proteomes" id="UP000002640">
    <property type="component" value="Unassembled WGS sequence"/>
</dbReference>
<dbReference type="GO" id="GO:0005794">
    <property type="term" value="C:Golgi apparatus"/>
    <property type="evidence" value="ECO:0007669"/>
    <property type="project" value="TreeGrafter"/>
</dbReference>
<dbReference type="PANTHER" id="PTHR31392">
    <property type="entry name" value="ALPHA-1,3-MANNOSYLTRANSFERASE MNN1-RELATED"/>
    <property type="match status" value="1"/>
</dbReference>
<keyword evidence="8" id="KW-0472">Membrane</keyword>
<comment type="subcellular location">
    <subcellularLocation>
        <location evidence="1">Membrane</location>
        <topology evidence="1">Single-pass type II membrane protein</topology>
    </subcellularLocation>
</comment>
<dbReference type="EMBL" id="JH159153">
    <property type="protein sequence ID" value="EGZ20870.1"/>
    <property type="molecule type" value="Genomic_DNA"/>
</dbReference>
<evidence type="ECO:0000256" key="5">
    <source>
        <dbReference type="ARBA" id="ARBA00022692"/>
    </source>
</evidence>
<dbReference type="PANTHER" id="PTHR31392:SF1">
    <property type="entry name" value="ALPHA-1,3-MANNOSYLTRANSFERASE MNN1-RELATED"/>
    <property type="match status" value="1"/>
</dbReference>
<dbReference type="AlphaFoldDB" id="G4Z4M6"/>
<keyword evidence="5" id="KW-0812">Transmembrane</keyword>
<protein>
    <submittedName>
        <fullName evidence="10">Uncharacterized protein</fullName>
    </submittedName>
</protein>
<keyword evidence="9" id="KW-0325">Glycoprotein</keyword>
<keyword evidence="11" id="KW-1185">Reference proteome</keyword>
<name>G4Z4M6_PHYSP</name>